<comment type="caution">
    <text evidence="1">The sequence shown here is derived from an EMBL/GenBank/DDBJ whole genome shotgun (WGS) entry which is preliminary data.</text>
</comment>
<evidence type="ECO:0000313" key="2">
    <source>
        <dbReference type="Proteomes" id="UP001056120"/>
    </source>
</evidence>
<gene>
    <name evidence="1" type="ORF">L1987_62429</name>
</gene>
<accession>A0ACB9CAF0</accession>
<dbReference type="Proteomes" id="UP001056120">
    <property type="component" value="Linkage Group LG21"/>
</dbReference>
<protein>
    <submittedName>
        <fullName evidence="1">Uncharacterized protein</fullName>
    </submittedName>
</protein>
<reference evidence="2" key="1">
    <citation type="journal article" date="2022" name="Mol. Ecol. Resour.">
        <title>The genomes of chicory, endive, great burdock and yacon provide insights into Asteraceae palaeo-polyploidization history and plant inulin production.</title>
        <authorList>
            <person name="Fan W."/>
            <person name="Wang S."/>
            <person name="Wang H."/>
            <person name="Wang A."/>
            <person name="Jiang F."/>
            <person name="Liu H."/>
            <person name="Zhao H."/>
            <person name="Xu D."/>
            <person name="Zhang Y."/>
        </authorList>
    </citation>
    <scope>NUCLEOTIDE SEQUENCE [LARGE SCALE GENOMIC DNA]</scope>
    <source>
        <strain evidence="2">cv. Yunnan</strain>
    </source>
</reference>
<dbReference type="EMBL" id="CM042038">
    <property type="protein sequence ID" value="KAI3731241.1"/>
    <property type="molecule type" value="Genomic_DNA"/>
</dbReference>
<sequence length="278" mass="31530">MQRLITSTFVTLSVVPTLASASRFITIDSYSTTASTDVSDLFDQSWVRNLCPKISSISFKMEMTDQKTSLSLKIPYEGLSVDLDIPGLEKDDMRVSCADQQNTMANIMKDGMLNVTLHNQEEFRTNIMATIISNILTTFHDITHKRSWPYNDMFSNRSILGNGLCPAISMLSPVNSFSICKEETSKHIEINMCMPGLEHMKTTTKGLRVSLNMAGVEREGVKTFFDYDTFFIEGKTKKRHYITGIHLPEGIHKNHNMIKRQMEDGGEFYAFLPFYVTS</sequence>
<organism evidence="1 2">
    <name type="scientific">Smallanthus sonchifolius</name>
    <dbReference type="NCBI Taxonomy" id="185202"/>
    <lineage>
        <taxon>Eukaryota</taxon>
        <taxon>Viridiplantae</taxon>
        <taxon>Streptophyta</taxon>
        <taxon>Embryophyta</taxon>
        <taxon>Tracheophyta</taxon>
        <taxon>Spermatophyta</taxon>
        <taxon>Magnoliopsida</taxon>
        <taxon>eudicotyledons</taxon>
        <taxon>Gunneridae</taxon>
        <taxon>Pentapetalae</taxon>
        <taxon>asterids</taxon>
        <taxon>campanulids</taxon>
        <taxon>Asterales</taxon>
        <taxon>Asteraceae</taxon>
        <taxon>Asteroideae</taxon>
        <taxon>Heliantheae alliance</taxon>
        <taxon>Millerieae</taxon>
        <taxon>Smallanthus</taxon>
    </lineage>
</organism>
<reference evidence="1 2" key="2">
    <citation type="journal article" date="2022" name="Mol. Ecol. Resour.">
        <title>The genomes of chicory, endive, great burdock and yacon provide insights into Asteraceae paleo-polyploidization history and plant inulin production.</title>
        <authorList>
            <person name="Fan W."/>
            <person name="Wang S."/>
            <person name="Wang H."/>
            <person name="Wang A."/>
            <person name="Jiang F."/>
            <person name="Liu H."/>
            <person name="Zhao H."/>
            <person name="Xu D."/>
            <person name="Zhang Y."/>
        </authorList>
    </citation>
    <scope>NUCLEOTIDE SEQUENCE [LARGE SCALE GENOMIC DNA]</scope>
    <source>
        <strain evidence="2">cv. Yunnan</strain>
        <tissue evidence="1">Leaves</tissue>
    </source>
</reference>
<evidence type="ECO:0000313" key="1">
    <source>
        <dbReference type="EMBL" id="KAI3731241.1"/>
    </source>
</evidence>
<keyword evidence="2" id="KW-1185">Reference proteome</keyword>
<proteinExistence type="predicted"/>
<name>A0ACB9CAF0_9ASTR</name>